<dbReference type="STRING" id="1776.BHQ18_12310"/>
<dbReference type="Gene3D" id="3.40.50.2300">
    <property type="match status" value="1"/>
</dbReference>
<dbReference type="SUPFAM" id="SSF52172">
    <property type="entry name" value="CheY-like"/>
    <property type="match status" value="1"/>
</dbReference>
<feature type="domain" description="HTH luxR-type" evidence="3">
    <location>
        <begin position="186"/>
        <end position="251"/>
    </location>
</feature>
<name>A0A1E3RLD9_MYCFV</name>
<proteinExistence type="predicted"/>
<dbReference type="GO" id="GO:0000160">
    <property type="term" value="P:phosphorelay signal transduction system"/>
    <property type="evidence" value="ECO:0007669"/>
    <property type="project" value="InterPro"/>
</dbReference>
<dbReference type="Proteomes" id="UP000094053">
    <property type="component" value="Unassembled WGS sequence"/>
</dbReference>
<dbReference type="AlphaFoldDB" id="A0A1E3RLD9"/>
<dbReference type="PROSITE" id="PS50043">
    <property type="entry name" value="HTH_LUXR_2"/>
    <property type="match status" value="1"/>
</dbReference>
<dbReference type="GO" id="GO:0003677">
    <property type="term" value="F:DNA binding"/>
    <property type="evidence" value="ECO:0007669"/>
    <property type="project" value="UniProtKB-KW"/>
</dbReference>
<comment type="caution">
    <text evidence="5">The sequence shown here is derived from an EMBL/GenBank/DDBJ whole genome shotgun (WGS) entry which is preliminary data.</text>
</comment>
<dbReference type="CDD" id="cd06170">
    <property type="entry name" value="LuxR_C_like"/>
    <property type="match status" value="1"/>
</dbReference>
<organism evidence="5 6">
    <name type="scientific">Mycolicibacterium flavescens</name>
    <name type="common">Mycobacterium flavescens</name>
    <dbReference type="NCBI Taxonomy" id="1776"/>
    <lineage>
        <taxon>Bacteria</taxon>
        <taxon>Bacillati</taxon>
        <taxon>Actinomycetota</taxon>
        <taxon>Actinomycetes</taxon>
        <taxon>Mycobacteriales</taxon>
        <taxon>Mycobacteriaceae</taxon>
        <taxon>Mycolicibacterium</taxon>
    </lineage>
</organism>
<dbReference type="Pfam" id="PF00196">
    <property type="entry name" value="GerE"/>
    <property type="match status" value="1"/>
</dbReference>
<dbReference type="GO" id="GO:0006355">
    <property type="term" value="P:regulation of DNA-templated transcription"/>
    <property type="evidence" value="ECO:0007669"/>
    <property type="project" value="InterPro"/>
</dbReference>
<reference evidence="6" key="1">
    <citation type="submission" date="2016-09" db="EMBL/GenBank/DDBJ databases">
        <authorList>
            <person name="Greninger A.L."/>
            <person name="Jerome K.R."/>
            <person name="Mcnair B."/>
            <person name="Wallis C."/>
            <person name="Fang F."/>
        </authorList>
    </citation>
    <scope>NUCLEOTIDE SEQUENCE [LARGE SCALE GENOMIC DNA]</scope>
    <source>
        <strain evidence="6">M6</strain>
    </source>
</reference>
<evidence type="ECO:0000313" key="5">
    <source>
        <dbReference type="EMBL" id="ODQ90207.1"/>
    </source>
</evidence>
<sequence length="255" mass="27101">MRSAALTGARGEALVVSQAENGQRVLQDTRMFPAARGVLTAPEMTVLVVDDSKLYREYLAGVIAANAAARPTMAWDLDSLTAALHDSAPMVILLNVATRNSAVLLRRMFSSAPGAQVIAMGMSEDDEPEIVACAEAGVAGYHLRNESLEDLLILIRKVAAGESACSPAVSAILLRRLSALAAQRQGGAEELVLTSRETQILRMLEAGASNREIAETLCIAVHTVKNHVHNLLTKLGVSSRAQAAAISRTIPRREA</sequence>
<comment type="caution">
    <text evidence="2">Lacks conserved residue(s) required for the propagation of feature annotation.</text>
</comment>
<dbReference type="SMART" id="SM00421">
    <property type="entry name" value="HTH_LUXR"/>
    <property type="match status" value="1"/>
</dbReference>
<evidence type="ECO:0000256" key="2">
    <source>
        <dbReference type="PROSITE-ProRule" id="PRU00169"/>
    </source>
</evidence>
<evidence type="ECO:0000259" key="4">
    <source>
        <dbReference type="PROSITE" id="PS50110"/>
    </source>
</evidence>
<dbReference type="InterPro" id="IPR039420">
    <property type="entry name" value="WalR-like"/>
</dbReference>
<evidence type="ECO:0000259" key="3">
    <source>
        <dbReference type="PROSITE" id="PS50043"/>
    </source>
</evidence>
<dbReference type="EMBL" id="MIHA01000007">
    <property type="protein sequence ID" value="ODQ90207.1"/>
    <property type="molecule type" value="Genomic_DNA"/>
</dbReference>
<gene>
    <name evidence="5" type="ORF">BHQ18_12310</name>
</gene>
<accession>A0A1E3RLD9</accession>
<dbReference type="InterPro" id="IPR011006">
    <property type="entry name" value="CheY-like_superfamily"/>
</dbReference>
<dbReference type="InterPro" id="IPR016032">
    <property type="entry name" value="Sig_transdc_resp-reg_C-effctor"/>
</dbReference>
<dbReference type="PRINTS" id="PR00038">
    <property type="entry name" value="HTHLUXR"/>
</dbReference>
<evidence type="ECO:0000256" key="1">
    <source>
        <dbReference type="ARBA" id="ARBA00023125"/>
    </source>
</evidence>
<dbReference type="InterPro" id="IPR000792">
    <property type="entry name" value="Tscrpt_reg_LuxR_C"/>
</dbReference>
<protein>
    <submittedName>
        <fullName evidence="5">DNA-binding response regulator</fullName>
    </submittedName>
</protein>
<keyword evidence="1 5" id="KW-0238">DNA-binding</keyword>
<dbReference type="PANTHER" id="PTHR43214">
    <property type="entry name" value="TWO-COMPONENT RESPONSE REGULATOR"/>
    <property type="match status" value="1"/>
</dbReference>
<dbReference type="PROSITE" id="PS00622">
    <property type="entry name" value="HTH_LUXR_1"/>
    <property type="match status" value="1"/>
</dbReference>
<dbReference type="SUPFAM" id="SSF46894">
    <property type="entry name" value="C-terminal effector domain of the bipartite response regulators"/>
    <property type="match status" value="1"/>
</dbReference>
<dbReference type="InterPro" id="IPR001789">
    <property type="entry name" value="Sig_transdc_resp-reg_receiver"/>
</dbReference>
<evidence type="ECO:0000313" key="6">
    <source>
        <dbReference type="Proteomes" id="UP000094053"/>
    </source>
</evidence>
<keyword evidence="6" id="KW-1185">Reference proteome</keyword>
<dbReference type="PROSITE" id="PS50110">
    <property type="entry name" value="RESPONSE_REGULATORY"/>
    <property type="match status" value="1"/>
</dbReference>
<feature type="domain" description="Response regulatory" evidence="4">
    <location>
        <begin position="45"/>
        <end position="159"/>
    </location>
</feature>